<feature type="compositionally biased region" description="Polar residues" evidence="1">
    <location>
        <begin position="1542"/>
        <end position="1564"/>
    </location>
</feature>
<feature type="compositionally biased region" description="Polar residues" evidence="1">
    <location>
        <begin position="1701"/>
        <end position="1717"/>
    </location>
</feature>
<evidence type="ECO:0000259" key="4">
    <source>
        <dbReference type="Pfam" id="PF24620"/>
    </source>
</evidence>
<accession>A0A6N2KRZ5</accession>
<feature type="compositionally biased region" description="Basic and acidic residues" evidence="1">
    <location>
        <begin position="1170"/>
        <end position="1219"/>
    </location>
</feature>
<feature type="compositionally biased region" description="Basic and acidic residues" evidence="1">
    <location>
        <begin position="494"/>
        <end position="504"/>
    </location>
</feature>
<dbReference type="Pfam" id="PF01936">
    <property type="entry name" value="NYN"/>
    <property type="match status" value="6"/>
</dbReference>
<dbReference type="CDD" id="cd10910">
    <property type="entry name" value="PIN_limkain_b1_N_like"/>
    <property type="match status" value="4"/>
</dbReference>
<protein>
    <recommendedName>
        <fullName evidence="6">NYN domain-containing protein</fullName>
    </recommendedName>
</protein>
<dbReference type="GO" id="GO:0004540">
    <property type="term" value="F:RNA nuclease activity"/>
    <property type="evidence" value="ECO:0007669"/>
    <property type="project" value="InterPro"/>
</dbReference>
<feature type="compositionally biased region" description="Basic and acidic residues" evidence="1">
    <location>
        <begin position="713"/>
        <end position="736"/>
    </location>
</feature>
<feature type="region of interest" description="Disordered" evidence="1">
    <location>
        <begin position="1991"/>
        <end position="2022"/>
    </location>
</feature>
<feature type="compositionally biased region" description="Pro residues" evidence="1">
    <location>
        <begin position="1576"/>
        <end position="1585"/>
    </location>
</feature>
<feature type="domain" description="NYN" evidence="2">
    <location>
        <begin position="222"/>
        <end position="298"/>
    </location>
</feature>
<feature type="region of interest" description="Disordered" evidence="1">
    <location>
        <begin position="170"/>
        <end position="214"/>
    </location>
</feature>
<sequence length="2022" mass="217131">MAAGGRADAQYVNAKTSVWWDIENCSEPTGCDPHAIAQNISSALARMNYCGPVSISAYGDTHGINSAAQQALSSTGVSLNHVPAGVKDASDKKILVDMLFWAVDNPAPANYLLISGDRDFSNALHQLRMRRYNILLAQPKTASAPLVAAAKSVWFWTSLLAGGRPLVEGELQQPGSKMKEPVDSCSEKPHVANQNSPSTARGNRRGEMAGGGGADAQYVNAKTSVWWDIENCAVPKGCDPHAIAQNISSALAAMKYCGPVSISAYGDTQGINSAAQQALSSTGVSLNHVPAGSFSKMAGGGGADTQYVNAKTSVWWDIENCAVPSDCDPHAIAQNISSALARMNYCGPVSISAYGDTNGINSAAQQALSSTGVTLNHVPPGVKDASDKKILVDMLFWAVDNPAPANYLLISGDRDFSNALHQLRMRRYNILLAQPKTASAPLVAAAKSVWLWTSLLAGGEPLAEGELQQPGSKNYTSSPGTAQIPVSGAAQMKEPVDSCSEKPRVANQISPSTARGNRWGGVQGNQSQTNTPFYPSAPPPMPAGLNGTSFTRVPAFGSLNESTRRNPCQMNLDPSAPPPMSARPNGTSFTSASSTRVAGFDSSNNFGHPVNSSPQRRNPELKHDPKNKPDSKTNKKSKGESSKGFCSGKGSEISPNKKEQDGKNLKGFCAGKGPEPSQNKKKSEGENSQGFSEGKGSKLEHDPQKKSGSQNKKKPEGENSERSLEGKEPELQHDSQNKPSSSKKKKPKGENSKESYEGGKGVEIEHDPQKKPDSQNKKKPEGENSKESCEEKRLEMEHDPQKKPSSQNKKKPVEMAGGGGGADAQYVNAKTSVWWDIENCAVPRGCDPHAIAQNISSALARMNYCGPVSISAYGDTHGINSAAQQALSSTGVSLNHKWPEEEEEERTQYVNVKTSVWWDIENCAVPRGCDPHAIAQNISSALARMNYRGPVSISAYGDTNGINSAAQQALSSTGVTLNHVPPGVKDASDKKILVDMLFWAVDNPAPANYMLISGDRDFSYALHQLGMRRYNILLAQPKTASAPLVAAAKSVWLWTSLLAGGEPLAGGESQSKNYKSGPGTAQIPMKEPVDSYSENPHVANQNSPSAARGDRWGGVQGNPSQTNTLFYPSAPPPMPAGRYRTRFTIVPAFGSRSNFGHPASSSHQRRNPGPKRDPKNKPDSKNNKKSKGENSKGSRAGKGPELKRDPNKKPGGESKKKPGGENSKGSSCAGKGPELKRDPSKKPVSEDKKKPECKIKKVAIASKGVSMKKSVVPGSKSHVKQDKGKKHPRAAKIPKPHHHPQNLRHQSHRDYRESLSAMAGGEGRAETQYVNAKTSVWWDIENCAVPRDCDPHAIAQNISSALAKMDYCGPVSISAYGDTHRIDSAVQQALSSTGIALNHVPAGVKDASDKKILVDMLFWAVDNAAPGNYLLISGDRDFSNALHQLRMRRYNILLAQPQIASASLLAAAKSVWLWTSLLAGGKPLTAGELQQLGSDTSDKKQIPVSDAAQIKEPVDPYSEKPHVATQKSPYTTRGHDNKQKGKNIQRNPNQTNRPKTTSSPLWTQEQHKSNSHQPDPFFPEVPPSGPGLDLFPGYNNSTWSDITHVNGNYQNHYTQQFWPNNPGMRPESAACGVYPPHPNLHPRAPPPMPARPNGTNSIPSPYTSVPDIGNLNIPGYPINLNPQQRNPELKHDPKKKLPRSVSLSNSQNGNMAHNSPLVSRDEKPDHGYPGGPEYLPSFSSAMGASVASWGSPGCPKPSEYVQGLIGVVLLALNTLKSEQVMPTEENIADCIRYGDPKHRNTDIKKALESAVEHQMVATKSLGAMQLYVGKNKKLWKWVNLVGGHAKKIPKETWDEIHKFLKSPAGRSAILASECRYEAGTILKSKCLKELSLGDVLKILNMVICYKKWIIPHQSGWRPLSITLAKKANSITTAEKANIITTAEKANIITLAEQVNSITLAEKANSDSGSTEGAFGWDSGSEGAFGWDSGSKEGTFGDSGSTEGTFGDSGSTEGTFGWDIGCL</sequence>
<feature type="region of interest" description="Disordered" evidence="1">
    <location>
        <begin position="463"/>
        <end position="821"/>
    </location>
</feature>
<dbReference type="InterPro" id="IPR056042">
    <property type="entry name" value="DUF7625"/>
</dbReference>
<dbReference type="GO" id="GO:0010468">
    <property type="term" value="P:regulation of gene expression"/>
    <property type="evidence" value="ECO:0007669"/>
    <property type="project" value="InterPro"/>
</dbReference>
<feature type="compositionally biased region" description="Polar residues" evidence="1">
    <location>
        <begin position="1117"/>
        <end position="1126"/>
    </location>
</feature>
<dbReference type="Pfam" id="PF24620">
    <property type="entry name" value="DUF7625"/>
    <property type="match status" value="1"/>
</dbReference>
<feature type="region of interest" description="Disordered" evidence="1">
    <location>
        <begin position="1065"/>
        <end position="1133"/>
    </location>
</feature>
<feature type="domain" description="DUF7625" evidence="4">
    <location>
        <begin position="1751"/>
        <end position="1843"/>
    </location>
</feature>
<feature type="compositionally biased region" description="Basic and acidic residues" evidence="1">
    <location>
        <begin position="748"/>
        <end position="802"/>
    </location>
</feature>
<dbReference type="PANTHER" id="PTHR14379">
    <property type="entry name" value="LIMKAIN B LKAP"/>
    <property type="match status" value="1"/>
</dbReference>
<feature type="domain" description="NYN" evidence="2">
    <location>
        <begin position="913"/>
        <end position="1049"/>
    </location>
</feature>
<feature type="compositionally biased region" description="Pro residues" evidence="1">
    <location>
        <begin position="1640"/>
        <end position="1650"/>
    </location>
</feature>
<feature type="domain" description="NYN" evidence="2">
    <location>
        <begin position="1333"/>
        <end position="1469"/>
    </location>
</feature>
<feature type="region of interest" description="Disordered" evidence="1">
    <location>
        <begin position="1509"/>
        <end position="1592"/>
    </location>
</feature>
<dbReference type="Pfam" id="PF14418">
    <property type="entry name" value="OHA"/>
    <property type="match status" value="1"/>
</dbReference>
<feature type="compositionally biased region" description="Basic and acidic residues" evidence="1">
    <location>
        <begin position="1512"/>
        <end position="1522"/>
    </location>
</feature>
<feature type="compositionally biased region" description="Basic and acidic residues" evidence="1">
    <location>
        <begin position="617"/>
        <end position="641"/>
    </location>
</feature>
<feature type="domain" description="NYN" evidence="2">
    <location>
        <begin position="830"/>
        <end position="897"/>
    </location>
</feature>
<proteinExistence type="predicted"/>
<dbReference type="Gene3D" id="3.40.50.1010">
    <property type="entry name" value="5'-nuclease"/>
    <property type="match status" value="4"/>
</dbReference>
<organism evidence="5">
    <name type="scientific">Salix viminalis</name>
    <name type="common">Common osier</name>
    <name type="synonym">Basket willow</name>
    <dbReference type="NCBI Taxonomy" id="40686"/>
    <lineage>
        <taxon>Eukaryota</taxon>
        <taxon>Viridiplantae</taxon>
        <taxon>Streptophyta</taxon>
        <taxon>Embryophyta</taxon>
        <taxon>Tracheophyta</taxon>
        <taxon>Spermatophyta</taxon>
        <taxon>Magnoliopsida</taxon>
        <taxon>eudicotyledons</taxon>
        <taxon>Gunneridae</taxon>
        <taxon>Pentapetalae</taxon>
        <taxon>rosids</taxon>
        <taxon>fabids</taxon>
        <taxon>Malpighiales</taxon>
        <taxon>Salicaceae</taxon>
        <taxon>Saliceae</taxon>
        <taxon>Salix</taxon>
    </lineage>
</organism>
<feature type="region of interest" description="Disordered" evidence="1">
    <location>
        <begin position="1640"/>
        <end position="1661"/>
    </location>
</feature>
<feature type="region of interest" description="Disordered" evidence="1">
    <location>
        <begin position="1150"/>
        <end position="1307"/>
    </location>
</feature>
<feature type="compositionally biased region" description="Basic and acidic residues" evidence="1">
    <location>
        <begin position="655"/>
        <end position="664"/>
    </location>
</feature>
<dbReference type="GO" id="GO:0005777">
    <property type="term" value="C:peroxisome"/>
    <property type="evidence" value="ECO:0007669"/>
    <property type="project" value="InterPro"/>
</dbReference>
<dbReference type="InterPro" id="IPR021139">
    <property type="entry name" value="NYN"/>
</dbReference>
<feature type="region of interest" description="Disordered" evidence="1">
    <location>
        <begin position="1673"/>
        <end position="1734"/>
    </location>
</feature>
<evidence type="ECO:0000259" key="3">
    <source>
        <dbReference type="Pfam" id="PF14418"/>
    </source>
</evidence>
<feature type="compositionally biased region" description="Polar residues" evidence="1">
    <location>
        <begin position="584"/>
        <end position="616"/>
    </location>
</feature>
<feature type="compositionally biased region" description="Basic and acidic residues" evidence="1">
    <location>
        <begin position="695"/>
        <end position="705"/>
    </location>
</feature>
<dbReference type="PANTHER" id="PTHR14379:SF7">
    <property type="entry name" value="ENDONUCLEASE OR GLYCOSYL HYDROLASE-RELATED"/>
    <property type="match status" value="1"/>
</dbReference>
<feature type="domain" description="OST-HTH associated" evidence="3">
    <location>
        <begin position="1872"/>
        <end position="1934"/>
    </location>
</feature>
<feature type="compositionally biased region" description="Basic and acidic residues" evidence="1">
    <location>
        <begin position="177"/>
        <end position="190"/>
    </location>
</feature>
<name>A0A6N2KRZ5_SALVM</name>
<feature type="domain" description="NYN" evidence="2">
    <location>
        <begin position="15"/>
        <end position="152"/>
    </location>
</feature>
<feature type="compositionally biased region" description="Polar residues" evidence="1">
    <location>
        <begin position="1092"/>
        <end position="1105"/>
    </location>
</feature>
<feature type="compositionally biased region" description="Basic and acidic residues" evidence="1">
    <location>
        <begin position="1233"/>
        <end position="1255"/>
    </location>
</feature>
<gene>
    <name evidence="5" type="ORF">SVIM_LOCUS64525</name>
</gene>
<feature type="compositionally biased region" description="Basic residues" evidence="1">
    <location>
        <begin position="1283"/>
        <end position="1307"/>
    </location>
</feature>
<feature type="compositionally biased region" description="Polar residues" evidence="1">
    <location>
        <begin position="469"/>
        <end position="481"/>
    </location>
</feature>
<dbReference type="InterPro" id="IPR024768">
    <property type="entry name" value="Marf1"/>
</dbReference>
<evidence type="ECO:0000256" key="1">
    <source>
        <dbReference type="SAM" id="MobiDB-lite"/>
    </source>
</evidence>
<evidence type="ECO:0008006" key="6">
    <source>
        <dbReference type="Google" id="ProtNLM"/>
    </source>
</evidence>
<reference evidence="5" key="1">
    <citation type="submission" date="2019-03" db="EMBL/GenBank/DDBJ databases">
        <authorList>
            <person name="Mank J."/>
            <person name="Almeida P."/>
        </authorList>
    </citation>
    <scope>NUCLEOTIDE SEQUENCE</scope>
    <source>
        <strain evidence="5">78183</strain>
    </source>
</reference>
<dbReference type="EMBL" id="CAADRP010000258">
    <property type="protein sequence ID" value="VFU25932.1"/>
    <property type="molecule type" value="Genomic_DNA"/>
</dbReference>
<feature type="domain" description="NYN" evidence="2">
    <location>
        <begin position="311"/>
        <end position="447"/>
    </location>
</feature>
<dbReference type="InterPro" id="IPR025677">
    <property type="entry name" value="OST-HTH-assoc_dom"/>
</dbReference>
<evidence type="ECO:0000313" key="5">
    <source>
        <dbReference type="EMBL" id="VFU25932.1"/>
    </source>
</evidence>
<feature type="compositionally biased region" description="Polar residues" evidence="1">
    <location>
        <begin position="1997"/>
        <end position="2013"/>
    </location>
</feature>
<feature type="compositionally biased region" description="Polar residues" evidence="1">
    <location>
        <begin position="1151"/>
        <end position="1162"/>
    </location>
</feature>
<feature type="compositionally biased region" description="Polar residues" evidence="1">
    <location>
        <begin position="559"/>
        <end position="569"/>
    </location>
</feature>
<evidence type="ECO:0000259" key="2">
    <source>
        <dbReference type="Pfam" id="PF01936"/>
    </source>
</evidence>